<feature type="active site" description="Charge relay system" evidence="1">
    <location>
        <position position="133"/>
    </location>
</feature>
<dbReference type="PIRSF" id="PIRSF001221">
    <property type="entry name" value="Amidase_fungi"/>
    <property type="match status" value="1"/>
</dbReference>
<protein>
    <recommendedName>
        <fullName evidence="3">Amidase domain-containing protein</fullName>
    </recommendedName>
</protein>
<name>A0A7M7M8N9_VARDE</name>
<feature type="chain" id="PRO_5029820835" description="Amidase domain-containing protein" evidence="2">
    <location>
        <begin position="17"/>
        <end position="531"/>
    </location>
</feature>
<evidence type="ECO:0000256" key="2">
    <source>
        <dbReference type="SAM" id="SignalP"/>
    </source>
</evidence>
<reference evidence="4" key="1">
    <citation type="submission" date="2021-01" db="UniProtKB">
        <authorList>
            <consortium name="EnsemblMetazoa"/>
        </authorList>
    </citation>
    <scope>IDENTIFICATION</scope>
</reference>
<dbReference type="OrthoDB" id="6428749at2759"/>
<feature type="active site" description="Charge relay system" evidence="1">
    <location>
        <position position="208"/>
    </location>
</feature>
<dbReference type="PANTHER" id="PTHR43372">
    <property type="entry name" value="FATTY-ACID AMIDE HYDROLASE"/>
    <property type="match status" value="1"/>
</dbReference>
<feature type="active site" description="Acyl-ester intermediate" evidence="1">
    <location>
        <position position="232"/>
    </location>
</feature>
<evidence type="ECO:0000313" key="5">
    <source>
        <dbReference type="Proteomes" id="UP000594260"/>
    </source>
</evidence>
<dbReference type="PANTHER" id="PTHR43372:SF3">
    <property type="entry name" value="AT07710P-RELATED"/>
    <property type="match status" value="1"/>
</dbReference>
<dbReference type="SUPFAM" id="SSF75304">
    <property type="entry name" value="Amidase signature (AS) enzymes"/>
    <property type="match status" value="1"/>
</dbReference>
<dbReference type="GeneID" id="111249003"/>
<dbReference type="KEGG" id="vde:111249003"/>
<dbReference type="AlphaFoldDB" id="A0A7M7M8N9"/>
<keyword evidence="5" id="KW-1185">Reference proteome</keyword>
<dbReference type="InParanoid" id="A0A7M7M8N9"/>
<dbReference type="InterPro" id="IPR036928">
    <property type="entry name" value="AS_sf"/>
</dbReference>
<accession>A0A7M7M8N9</accession>
<dbReference type="InterPro" id="IPR052739">
    <property type="entry name" value="FAAH2"/>
</dbReference>
<keyword evidence="2" id="KW-0732">Signal</keyword>
<evidence type="ECO:0000313" key="4">
    <source>
        <dbReference type="EnsemblMetazoa" id="XP_022657971"/>
    </source>
</evidence>
<evidence type="ECO:0000256" key="1">
    <source>
        <dbReference type="PIRSR" id="PIRSR001221-1"/>
    </source>
</evidence>
<dbReference type="RefSeq" id="XP_022657971.1">
    <property type="nucleotide sequence ID" value="XM_022802236.1"/>
</dbReference>
<feature type="domain" description="Amidase" evidence="3">
    <location>
        <begin position="72"/>
        <end position="511"/>
    </location>
</feature>
<feature type="signal peptide" evidence="2">
    <location>
        <begin position="1"/>
        <end position="16"/>
    </location>
</feature>
<dbReference type="Gene3D" id="3.90.1300.10">
    <property type="entry name" value="Amidase signature (AS) domain"/>
    <property type="match status" value="1"/>
</dbReference>
<evidence type="ECO:0000259" key="3">
    <source>
        <dbReference type="Pfam" id="PF01425"/>
    </source>
</evidence>
<proteinExistence type="predicted"/>
<dbReference type="Pfam" id="PF01425">
    <property type="entry name" value="Amidase"/>
    <property type="match status" value="1"/>
</dbReference>
<sequence>MRASALFAILLHLAKELFFYLTVRTYDTVKFLFHQGLRDGRKKCPALRKPFLAYSATRLARMIRNQELTSEELVSAVIARIREVEVYLNAVVDDRFEAALEDARIADDEIAACNNIPKLAEAKPFLGVPFTVKDCISIKGMLAEVGSEARRGVRASDDAECVKRMVAAGAIPLAITNVAEMCLWIESTNHLHGRTNNPYDLHRTAGGSTGGESALISAYASVWGIGTDISGSIRLPSAWCGIFGHKPTPGLIACKGVVPEKNLELKFTLNVLGPMARTAEDCIGMMKILANNPSKLRLDAPINLCTLKVFFCDHEGASYVSAIQPEVRKQVHRVVDFFRHDLKAQTAPLPKQENIARHQEWFFSYLAAHKFPPLKLDFDKPENSWDPMTELVQLISGFSTRTNVAICVNLLDEFYRKNYAKCLKSYGEFEQYKQLIYDLLQNDGIIVLPATISVAPFHHGTLCAPPVYFGFSGLINILGLPATMVPMGLDSRGMPLSVQIVAGYGQDRLTLAVAKKLEEKFGGFIPPCPVW</sequence>
<dbReference type="Proteomes" id="UP000594260">
    <property type="component" value="Unplaced"/>
</dbReference>
<dbReference type="OMA" id="EDYATEC"/>
<dbReference type="InterPro" id="IPR023631">
    <property type="entry name" value="Amidase_dom"/>
</dbReference>
<dbReference type="GO" id="GO:0012505">
    <property type="term" value="C:endomembrane system"/>
    <property type="evidence" value="ECO:0007669"/>
    <property type="project" value="TreeGrafter"/>
</dbReference>
<organism evidence="4 5">
    <name type="scientific">Varroa destructor</name>
    <name type="common">Honeybee mite</name>
    <dbReference type="NCBI Taxonomy" id="109461"/>
    <lineage>
        <taxon>Eukaryota</taxon>
        <taxon>Metazoa</taxon>
        <taxon>Ecdysozoa</taxon>
        <taxon>Arthropoda</taxon>
        <taxon>Chelicerata</taxon>
        <taxon>Arachnida</taxon>
        <taxon>Acari</taxon>
        <taxon>Parasitiformes</taxon>
        <taxon>Mesostigmata</taxon>
        <taxon>Gamasina</taxon>
        <taxon>Dermanyssoidea</taxon>
        <taxon>Varroidae</taxon>
        <taxon>Varroa</taxon>
    </lineage>
</organism>
<dbReference type="EnsemblMetazoa" id="XM_022802236">
    <property type="protein sequence ID" value="XP_022657971"/>
    <property type="gene ID" value="LOC111249003"/>
</dbReference>